<evidence type="ECO:0000313" key="3">
    <source>
        <dbReference type="Proteomes" id="UP000826616"/>
    </source>
</evidence>
<dbReference type="RefSeq" id="WP_139184908.1">
    <property type="nucleotide sequence ID" value="NZ_CP080764.1"/>
</dbReference>
<organism evidence="2 3">
    <name type="scientific">Aneurinibacillus thermoaerophilus</name>
    <dbReference type="NCBI Taxonomy" id="143495"/>
    <lineage>
        <taxon>Bacteria</taxon>
        <taxon>Bacillati</taxon>
        <taxon>Bacillota</taxon>
        <taxon>Bacilli</taxon>
        <taxon>Bacillales</taxon>
        <taxon>Paenibacillaceae</taxon>
        <taxon>Aneurinibacillus group</taxon>
        <taxon>Aneurinibacillus</taxon>
    </lineage>
</organism>
<gene>
    <name evidence="2" type="ORF">K3F53_09925</name>
</gene>
<feature type="chain" id="PRO_5045384391" description="DNA-binding beta-propeller fold protein YncE" evidence="1">
    <location>
        <begin position="24"/>
        <end position="355"/>
    </location>
</feature>
<protein>
    <recommendedName>
        <fullName evidence="4">DNA-binding beta-propeller fold protein YncE</fullName>
    </recommendedName>
</protein>
<dbReference type="Gene3D" id="2.130.10.10">
    <property type="entry name" value="YVTN repeat-like/Quinoprotein amine dehydrogenase"/>
    <property type="match status" value="1"/>
</dbReference>
<dbReference type="GeneID" id="97141685"/>
<evidence type="ECO:0000256" key="1">
    <source>
        <dbReference type="SAM" id="SignalP"/>
    </source>
</evidence>
<proteinExistence type="predicted"/>
<evidence type="ECO:0008006" key="4">
    <source>
        <dbReference type="Google" id="ProtNLM"/>
    </source>
</evidence>
<keyword evidence="3" id="KW-1185">Reference proteome</keyword>
<dbReference type="InterPro" id="IPR015943">
    <property type="entry name" value="WD40/YVTN_repeat-like_dom_sf"/>
</dbReference>
<dbReference type="PANTHER" id="PTHR47197">
    <property type="entry name" value="PROTEIN NIRF"/>
    <property type="match status" value="1"/>
</dbReference>
<reference evidence="2 3" key="1">
    <citation type="submission" date="2021-08" db="EMBL/GenBank/DDBJ databases">
        <title>Complete genome sequence of the strain Aneurinibacillus thermoaerophilus CCM 8960.</title>
        <authorList>
            <person name="Musilova J."/>
            <person name="Kourilova X."/>
            <person name="Pernicova I."/>
            <person name="Bezdicek M."/>
            <person name="Lengerova M."/>
            <person name="Obruca S."/>
            <person name="Sedlar K."/>
        </authorList>
    </citation>
    <scope>NUCLEOTIDE SEQUENCE [LARGE SCALE GENOMIC DNA]</scope>
    <source>
        <strain evidence="2 3">CCM 8960</strain>
    </source>
</reference>
<dbReference type="EMBL" id="CP080764">
    <property type="protein sequence ID" value="QYY41273.1"/>
    <property type="molecule type" value="Genomic_DNA"/>
</dbReference>
<accession>A0ABX8Y6G1</accession>
<sequence length="355" mass="39519">MMKKVIAVLSIWLTLLMFSFSGAHTTTAQGYTERVFVTGYGELTVIDPAIPKVIASVKVKGPTRDLSFTEDGTKALLLANGRTTLYVIDTLQNKVMDEINLTGRTDQGMLDRRVWGSAISPDGSKAYAFVTQGEKRTNIFKALPSKIIEIDLQTKKVTRDLEAPYGIHAMVFKKNDPHTLFVWGYDLYTLDTKQWQLKEKEGIKNGKDGSTNVLLLFPRGDNSKFNSFPTVTTYPDGTVKEGMSWTNLETGEVKKKDFDKEPVGMFSAIIDPDERYGYSIMNHWYKVDAKTGHVIKDVKAPTGTIYGINMSTDGKKIYLGGGGNDFIIADTDLNVEKILKTPTDGMDIKVKAIRN</sequence>
<keyword evidence="1" id="KW-0732">Signal</keyword>
<dbReference type="PANTHER" id="PTHR47197:SF3">
    <property type="entry name" value="DIHYDRO-HEME D1 DEHYDROGENASE"/>
    <property type="match status" value="1"/>
</dbReference>
<name>A0ABX8Y6G1_ANETH</name>
<evidence type="ECO:0000313" key="2">
    <source>
        <dbReference type="EMBL" id="QYY41273.1"/>
    </source>
</evidence>
<dbReference type="InterPro" id="IPR051200">
    <property type="entry name" value="Host-pathogen_enzymatic-act"/>
</dbReference>
<dbReference type="InterPro" id="IPR011044">
    <property type="entry name" value="Quino_amine_DH_bsu"/>
</dbReference>
<dbReference type="Proteomes" id="UP000826616">
    <property type="component" value="Chromosome"/>
</dbReference>
<dbReference type="SUPFAM" id="SSF50969">
    <property type="entry name" value="YVTN repeat-like/Quinoprotein amine dehydrogenase"/>
    <property type="match status" value="1"/>
</dbReference>
<feature type="signal peptide" evidence="1">
    <location>
        <begin position="1"/>
        <end position="23"/>
    </location>
</feature>